<feature type="compositionally biased region" description="Polar residues" evidence="1">
    <location>
        <begin position="34"/>
        <end position="47"/>
    </location>
</feature>
<evidence type="ECO:0000256" key="1">
    <source>
        <dbReference type="SAM" id="MobiDB-lite"/>
    </source>
</evidence>
<accession>A0ABD1W1G1</accession>
<dbReference type="Proteomes" id="UP001604336">
    <property type="component" value="Unassembled WGS sequence"/>
</dbReference>
<evidence type="ECO:0000313" key="3">
    <source>
        <dbReference type="Proteomes" id="UP001604336"/>
    </source>
</evidence>
<feature type="region of interest" description="Disordered" evidence="1">
    <location>
        <begin position="1"/>
        <end position="72"/>
    </location>
</feature>
<name>A0ABD1W1G1_9LAMI</name>
<dbReference type="EMBL" id="JBFOLK010000001">
    <property type="protein sequence ID" value="KAL2542643.1"/>
    <property type="molecule type" value="Genomic_DNA"/>
</dbReference>
<proteinExistence type="predicted"/>
<protein>
    <submittedName>
        <fullName evidence="2">Uncharacterized protein</fullName>
    </submittedName>
</protein>
<dbReference type="AlphaFoldDB" id="A0ABD1W1G1"/>
<feature type="compositionally biased region" description="Polar residues" evidence="1">
    <location>
        <begin position="1"/>
        <end position="14"/>
    </location>
</feature>
<sequence length="100" mass="11130">MSGSDSTTSIPETQPNDKRPMVSQTPRKCYLSGRNDSSSNPIDQENVQGDEEIFVSPKGDTNIDENVTIQDPSSIRQSRRIIRKPYRYLLVGESGLTISV</sequence>
<comment type="caution">
    <text evidence="2">The sequence shown here is derived from an EMBL/GenBank/DDBJ whole genome shotgun (WGS) entry which is preliminary data.</text>
</comment>
<organism evidence="2 3">
    <name type="scientific">Abeliophyllum distichum</name>
    <dbReference type="NCBI Taxonomy" id="126358"/>
    <lineage>
        <taxon>Eukaryota</taxon>
        <taxon>Viridiplantae</taxon>
        <taxon>Streptophyta</taxon>
        <taxon>Embryophyta</taxon>
        <taxon>Tracheophyta</taxon>
        <taxon>Spermatophyta</taxon>
        <taxon>Magnoliopsida</taxon>
        <taxon>eudicotyledons</taxon>
        <taxon>Gunneridae</taxon>
        <taxon>Pentapetalae</taxon>
        <taxon>asterids</taxon>
        <taxon>lamiids</taxon>
        <taxon>Lamiales</taxon>
        <taxon>Oleaceae</taxon>
        <taxon>Forsythieae</taxon>
        <taxon>Abeliophyllum</taxon>
    </lineage>
</organism>
<evidence type="ECO:0000313" key="2">
    <source>
        <dbReference type="EMBL" id="KAL2542643.1"/>
    </source>
</evidence>
<reference evidence="3" key="1">
    <citation type="submission" date="2024-07" db="EMBL/GenBank/DDBJ databases">
        <title>Two chromosome-level genome assemblies of Korean endemic species Abeliophyllum distichum and Forsythia ovata (Oleaceae).</title>
        <authorList>
            <person name="Jang H."/>
        </authorList>
    </citation>
    <scope>NUCLEOTIDE SEQUENCE [LARGE SCALE GENOMIC DNA]</scope>
</reference>
<gene>
    <name evidence="2" type="ORF">Adt_03621</name>
</gene>
<keyword evidence="3" id="KW-1185">Reference proteome</keyword>